<comment type="caution">
    <text evidence="1">The sequence shown here is derived from an EMBL/GenBank/DDBJ whole genome shotgun (WGS) entry which is preliminary data.</text>
</comment>
<reference evidence="1 2" key="1">
    <citation type="submission" date="2020-08" db="EMBL/GenBank/DDBJ databases">
        <title>Genomic Encyclopedia of Type Strains, Phase IV (KMG-IV): sequencing the most valuable type-strain genomes for metagenomic binning, comparative biology and taxonomic classification.</title>
        <authorList>
            <person name="Goeker M."/>
        </authorList>
    </citation>
    <scope>NUCLEOTIDE SEQUENCE [LARGE SCALE GENOMIC DNA]</scope>
    <source>
        <strain evidence="1 2">DSM 22368</strain>
    </source>
</reference>
<accession>A0A7X0JWN6</accession>
<proteinExistence type="predicted"/>
<sequence length="55" mass="6245">MINFAYPDSPISAIAKLYLYSIIANEINTGLLQIAAINTYKKWLFNKSDVEDVFC</sequence>
<gene>
    <name evidence="1" type="ORF">HNR48_003946</name>
</gene>
<evidence type="ECO:0000313" key="2">
    <source>
        <dbReference type="Proteomes" id="UP000528457"/>
    </source>
</evidence>
<dbReference type="AlphaFoldDB" id="A0A7X0JWN6"/>
<dbReference type="Proteomes" id="UP000528457">
    <property type="component" value="Unassembled WGS sequence"/>
</dbReference>
<name>A0A7X0JWN6_9GAMM</name>
<dbReference type="InParanoid" id="A0A7X0JWN6"/>
<organism evidence="1 2">
    <name type="scientific">Pseudoteredinibacter isoporae</name>
    <dbReference type="NCBI Taxonomy" id="570281"/>
    <lineage>
        <taxon>Bacteria</taxon>
        <taxon>Pseudomonadati</taxon>
        <taxon>Pseudomonadota</taxon>
        <taxon>Gammaproteobacteria</taxon>
        <taxon>Cellvibrionales</taxon>
        <taxon>Cellvibrionaceae</taxon>
        <taxon>Pseudoteredinibacter</taxon>
    </lineage>
</organism>
<dbReference type="EMBL" id="JACHHT010000004">
    <property type="protein sequence ID" value="MBB6523632.1"/>
    <property type="molecule type" value="Genomic_DNA"/>
</dbReference>
<evidence type="ECO:0000313" key="1">
    <source>
        <dbReference type="EMBL" id="MBB6523632.1"/>
    </source>
</evidence>
<keyword evidence="2" id="KW-1185">Reference proteome</keyword>
<protein>
    <submittedName>
        <fullName evidence="1">Uncharacterized protein</fullName>
    </submittedName>
</protein>